<dbReference type="EMBL" id="JAEEGA010000005">
    <property type="protein sequence ID" value="MBP1041247.1"/>
    <property type="molecule type" value="Genomic_DNA"/>
</dbReference>
<accession>A0A940SRV3</accession>
<comment type="caution">
    <text evidence="2">The sequence shown here is derived from an EMBL/GenBank/DDBJ whole genome shotgun (WGS) entry which is preliminary data.</text>
</comment>
<keyword evidence="3" id="KW-1185">Reference proteome</keyword>
<name>A0A940SRV3_9ENTE</name>
<keyword evidence="1" id="KW-1133">Transmembrane helix</keyword>
<dbReference type="RefSeq" id="WP_209527009.1">
    <property type="nucleotide sequence ID" value="NZ_JAEEGA010000005.1"/>
</dbReference>
<evidence type="ECO:0000313" key="2">
    <source>
        <dbReference type="EMBL" id="MBP1041247.1"/>
    </source>
</evidence>
<keyword evidence="1" id="KW-0812">Transmembrane</keyword>
<protein>
    <recommendedName>
        <fullName evidence="4">Holin</fullName>
    </recommendedName>
</protein>
<dbReference type="AlphaFoldDB" id="A0A940SRV3"/>
<evidence type="ECO:0000313" key="3">
    <source>
        <dbReference type="Proteomes" id="UP000674938"/>
    </source>
</evidence>
<reference evidence="2" key="1">
    <citation type="submission" date="2020-12" db="EMBL/GenBank/DDBJ databases">
        <title>Vagococcus allomyrinae sp. nov. and Enterococcus lavae sp. nov., isolated from the larvae of Allomyrina dichotoma.</title>
        <authorList>
            <person name="Lee S.D."/>
        </authorList>
    </citation>
    <scope>NUCLEOTIDE SEQUENCE</scope>
    <source>
        <strain evidence="2">BWB3-3</strain>
    </source>
</reference>
<proteinExistence type="predicted"/>
<dbReference type="Proteomes" id="UP000674938">
    <property type="component" value="Unassembled WGS sequence"/>
</dbReference>
<feature type="transmembrane region" description="Helical" evidence="1">
    <location>
        <begin position="64"/>
        <end position="84"/>
    </location>
</feature>
<organism evidence="2 3">
    <name type="scientific">Vagococcus allomyrinae</name>
    <dbReference type="NCBI Taxonomy" id="2794353"/>
    <lineage>
        <taxon>Bacteria</taxon>
        <taxon>Bacillati</taxon>
        <taxon>Bacillota</taxon>
        <taxon>Bacilli</taxon>
        <taxon>Lactobacillales</taxon>
        <taxon>Enterococcaceae</taxon>
        <taxon>Vagococcus</taxon>
    </lineage>
</organism>
<sequence>MDVILEWMSQYGENQILSTAIICLICVFVTNYTGMIEKRWLPATATIIGAVIGSVFSLHYGDYFYSIGLGIIGGFASSGAYDFVKDTFVPSQKRQPND</sequence>
<feature type="transmembrane region" description="Helical" evidence="1">
    <location>
        <begin position="15"/>
        <end position="33"/>
    </location>
</feature>
<gene>
    <name evidence="2" type="ORF">I6N95_09535</name>
</gene>
<evidence type="ECO:0000256" key="1">
    <source>
        <dbReference type="SAM" id="Phobius"/>
    </source>
</evidence>
<feature type="transmembrane region" description="Helical" evidence="1">
    <location>
        <begin position="40"/>
        <end position="58"/>
    </location>
</feature>
<evidence type="ECO:0008006" key="4">
    <source>
        <dbReference type="Google" id="ProtNLM"/>
    </source>
</evidence>
<keyword evidence="1" id="KW-0472">Membrane</keyword>